<feature type="transmembrane region" description="Helical" evidence="5">
    <location>
        <begin position="12"/>
        <end position="32"/>
    </location>
</feature>
<protein>
    <submittedName>
        <fullName evidence="7">Methylamine utilisation protein MauE</fullName>
    </submittedName>
</protein>
<dbReference type="AlphaFoldDB" id="A0A656DDG1"/>
<evidence type="ECO:0000256" key="3">
    <source>
        <dbReference type="ARBA" id="ARBA00022989"/>
    </source>
</evidence>
<evidence type="ECO:0000256" key="5">
    <source>
        <dbReference type="SAM" id="Phobius"/>
    </source>
</evidence>
<proteinExistence type="predicted"/>
<organism evidence="7 8">
    <name type="scientific">Kryptobacter tengchongensis</name>
    <dbReference type="NCBI Taxonomy" id="1643429"/>
    <lineage>
        <taxon>Bacteria</taxon>
        <taxon>Pseudomonadati</taxon>
        <taxon>Candidatus Kryptoniota</taxon>
        <taxon>Candidatus Kryptobacter</taxon>
    </lineage>
</organism>
<feature type="transmembrane region" description="Helical" evidence="5">
    <location>
        <begin position="75"/>
        <end position="93"/>
    </location>
</feature>
<evidence type="ECO:0000259" key="6">
    <source>
        <dbReference type="Pfam" id="PF07291"/>
    </source>
</evidence>
<accession>A0A656DDG1</accession>
<evidence type="ECO:0000313" key="7">
    <source>
        <dbReference type="EMBL" id="CUT05026.1"/>
    </source>
</evidence>
<dbReference type="RefSeq" id="WP_072150888.1">
    <property type="nucleotide sequence ID" value="NZ_CZVU01000108.1"/>
</dbReference>
<gene>
    <name evidence="7" type="ORF">JGI24_01608</name>
</gene>
<dbReference type="GO" id="GO:0016020">
    <property type="term" value="C:membrane"/>
    <property type="evidence" value="ECO:0007669"/>
    <property type="project" value="UniProtKB-SubCell"/>
</dbReference>
<feature type="transmembrane region" description="Helical" evidence="5">
    <location>
        <begin position="44"/>
        <end position="68"/>
    </location>
</feature>
<dbReference type="GO" id="GO:0030416">
    <property type="term" value="P:methylamine metabolic process"/>
    <property type="evidence" value="ECO:0007669"/>
    <property type="project" value="InterPro"/>
</dbReference>
<reference evidence="7 8" key="1">
    <citation type="submission" date="2015-11" db="EMBL/GenBank/DDBJ databases">
        <authorList>
            <person name="Varghese N."/>
        </authorList>
    </citation>
    <scope>NUCLEOTIDE SEQUENCE [LARGE SCALE GENOMIC DNA]</scope>
    <source>
        <strain evidence="7 8">JGI-24</strain>
    </source>
</reference>
<name>A0A656DDG1_KRYT1</name>
<evidence type="ECO:0000256" key="1">
    <source>
        <dbReference type="ARBA" id="ARBA00004141"/>
    </source>
</evidence>
<dbReference type="EMBL" id="CZVU01000108">
    <property type="protein sequence ID" value="CUT05026.1"/>
    <property type="molecule type" value="Genomic_DNA"/>
</dbReference>
<keyword evidence="3 5" id="KW-1133">Transmembrane helix</keyword>
<dbReference type="InterPro" id="IPR009908">
    <property type="entry name" value="Methylamine_util_MauE"/>
</dbReference>
<keyword evidence="8" id="KW-1185">Reference proteome</keyword>
<dbReference type="Pfam" id="PF07291">
    <property type="entry name" value="MauE"/>
    <property type="match status" value="1"/>
</dbReference>
<keyword evidence="2 5" id="KW-0812">Transmembrane</keyword>
<keyword evidence="4 5" id="KW-0472">Membrane</keyword>
<dbReference type="UniPathway" id="UPA00895"/>
<dbReference type="Proteomes" id="UP000243065">
    <property type="component" value="Unassembled WGS sequence"/>
</dbReference>
<evidence type="ECO:0000313" key="8">
    <source>
        <dbReference type="Proteomes" id="UP000243065"/>
    </source>
</evidence>
<feature type="domain" description="Methylamine utilisation protein MauE" evidence="6">
    <location>
        <begin position="4"/>
        <end position="128"/>
    </location>
</feature>
<evidence type="ECO:0000256" key="2">
    <source>
        <dbReference type="ARBA" id="ARBA00022692"/>
    </source>
</evidence>
<feature type="transmembrane region" description="Helical" evidence="5">
    <location>
        <begin position="113"/>
        <end position="131"/>
    </location>
</feature>
<sequence>MIVKLISILRVTIGLFFIVSGFLKGIDIGWFIDIVRGYGILPNFLVFVVSVLIPFFEFLFGLMFVLGLWIRFSSFVLISMVLVFTFVSFSKYIFGDVSDCGCFGRFIKMEVGLTMFVENLFLVLFLTLVSFKNKKEG</sequence>
<dbReference type="OrthoDB" id="648842at2"/>
<evidence type="ECO:0000256" key="4">
    <source>
        <dbReference type="ARBA" id="ARBA00023136"/>
    </source>
</evidence>
<comment type="subcellular location">
    <subcellularLocation>
        <location evidence="1">Membrane</location>
        <topology evidence="1">Multi-pass membrane protein</topology>
    </subcellularLocation>
</comment>